<reference evidence="4 5" key="1">
    <citation type="submission" date="2024-05" db="EMBL/GenBank/DDBJ databases">
        <title>A draft genome resource for the thread blight pathogen Marasmius tenuissimus strain MS-2.</title>
        <authorList>
            <person name="Yulfo-Soto G.E."/>
            <person name="Baruah I.K."/>
            <person name="Amoako-Attah I."/>
            <person name="Bukari Y."/>
            <person name="Meinhardt L.W."/>
            <person name="Bailey B.A."/>
            <person name="Cohen S.P."/>
        </authorList>
    </citation>
    <scope>NUCLEOTIDE SEQUENCE [LARGE SCALE GENOMIC DNA]</scope>
    <source>
        <strain evidence="4 5">MS-2</strain>
    </source>
</reference>
<name>A0ABR3A2C1_9AGAR</name>
<dbReference type="CDD" id="cd18186">
    <property type="entry name" value="BTB_POZ_ZBTB_KLHL-like"/>
    <property type="match status" value="1"/>
</dbReference>
<dbReference type="InterPro" id="IPR011333">
    <property type="entry name" value="SKP1/BTB/POZ_sf"/>
</dbReference>
<keyword evidence="5" id="KW-1185">Reference proteome</keyword>
<comment type="caution">
    <text evidence="4">The sequence shown here is derived from an EMBL/GenBank/DDBJ whole genome shotgun (WGS) entry which is preliminary data.</text>
</comment>
<dbReference type="Pfam" id="PF03171">
    <property type="entry name" value="2OG-FeII_Oxy"/>
    <property type="match status" value="1"/>
</dbReference>
<proteinExistence type="predicted"/>
<feature type="domain" description="BTB" evidence="2">
    <location>
        <begin position="252"/>
        <end position="327"/>
    </location>
</feature>
<feature type="region of interest" description="Disordered" evidence="1">
    <location>
        <begin position="230"/>
        <end position="250"/>
    </location>
</feature>
<dbReference type="InterPro" id="IPR044861">
    <property type="entry name" value="IPNS-like_FE2OG_OXY"/>
</dbReference>
<dbReference type="Proteomes" id="UP001437256">
    <property type="component" value="Unassembled WGS sequence"/>
</dbReference>
<evidence type="ECO:0000259" key="2">
    <source>
        <dbReference type="PROSITE" id="PS50097"/>
    </source>
</evidence>
<dbReference type="Gene3D" id="3.30.710.10">
    <property type="entry name" value="Potassium Channel Kv1.1, Chain A"/>
    <property type="match status" value="1"/>
</dbReference>
<accession>A0ABR3A2C1</accession>
<dbReference type="InterPro" id="IPR027443">
    <property type="entry name" value="IPNS-like_sf"/>
</dbReference>
<dbReference type="InterPro" id="IPR050231">
    <property type="entry name" value="Iron_ascorbate_oxido_reductase"/>
</dbReference>
<feature type="compositionally biased region" description="Pro residues" evidence="1">
    <location>
        <begin position="478"/>
        <end position="489"/>
    </location>
</feature>
<dbReference type="InterPro" id="IPR000210">
    <property type="entry name" value="BTB/POZ_dom"/>
</dbReference>
<evidence type="ECO:0000259" key="3">
    <source>
        <dbReference type="PROSITE" id="PS51471"/>
    </source>
</evidence>
<organism evidence="4 5">
    <name type="scientific">Marasmius tenuissimus</name>
    <dbReference type="NCBI Taxonomy" id="585030"/>
    <lineage>
        <taxon>Eukaryota</taxon>
        <taxon>Fungi</taxon>
        <taxon>Dikarya</taxon>
        <taxon>Basidiomycota</taxon>
        <taxon>Agaricomycotina</taxon>
        <taxon>Agaricomycetes</taxon>
        <taxon>Agaricomycetidae</taxon>
        <taxon>Agaricales</taxon>
        <taxon>Marasmiineae</taxon>
        <taxon>Marasmiaceae</taxon>
        <taxon>Marasmius</taxon>
    </lineage>
</organism>
<feature type="domain" description="Fe2OG dioxygenase" evidence="3">
    <location>
        <begin position="794"/>
        <end position="908"/>
    </location>
</feature>
<dbReference type="Pfam" id="PF14226">
    <property type="entry name" value="DIOX_N"/>
    <property type="match status" value="1"/>
</dbReference>
<dbReference type="PROSITE" id="PS50097">
    <property type="entry name" value="BTB"/>
    <property type="match status" value="1"/>
</dbReference>
<feature type="region of interest" description="Disordered" evidence="1">
    <location>
        <begin position="368"/>
        <end position="521"/>
    </location>
</feature>
<dbReference type="Gene3D" id="2.60.120.330">
    <property type="entry name" value="B-lactam Antibiotic, Isopenicillin N Synthase, Chain"/>
    <property type="match status" value="1"/>
</dbReference>
<evidence type="ECO:0008006" key="6">
    <source>
        <dbReference type="Google" id="ProtNLM"/>
    </source>
</evidence>
<evidence type="ECO:0000313" key="4">
    <source>
        <dbReference type="EMBL" id="KAL0067640.1"/>
    </source>
</evidence>
<dbReference type="InterPro" id="IPR026992">
    <property type="entry name" value="DIOX_N"/>
</dbReference>
<sequence>MGFEWVVRDVHKLRDFVEGRGPLSIDIENDRGVDGAAGEVDESSATADDFDVLKHSPIIGDNKFKLEIARTSPPTEGATQVAGTKPDTLSLYITCLMLDSTYADYEMSASMMTAVKCQDDRVGERGARPDWVWENWQSDWVFREGNEVWACSLPPLSALIENNSRVRDTDSLVICVQIHCPLGPFFPSHPSAYYVPKDLLDGLEASLDNPNTGDVRFVCLERYKPDVVPLTPTEASPSATQRPASSMSSYSHSSQMTARKRIIYAHSDILTRRSDYFATMLSSSFAENQGHIPGERKVHTIVVEEADFETIYWLLKYCYANWLLLKEVDDPRAAVDGVGAGWSANWLHARGGEWDWKIFNKVGMTEDLESRSATSGEEGVPSPPAGAPQASQPGMPSSDSNTMRAGSSTRTPSTPSRATTKTNTIAPSTRQSTSSSETTSPGSSRRTPTTMPINIPATRPKQAPSSVVIPRQSSYASVPPPATHYPPVSPRASRIRGSSGLTIGSTPDPHVHPTPPPSPASALSMYQIAHRYTMPRLANLALEHMMSTITPQTSFALLLATSTWDDLHGMVEDYVVEKWDEVAVSEEFERCCDEVAAGEAQPNFIRGLATVVADANDSKFRIPVIDFSKFRKASSSKEKQETANEIVDAFKQSGFIYVSGHGIPSGTVSNVFQKSAEFFKLPTEVKDKLAWEDPRSNRGYVRIGRERVTQSQDAAEIAQLRTKAPDYKESMEIGRDWDSEWRNMWPQEGDAPAFKSTMLAFYQTCHDLHVEMMRSIALGLGLEERFFDQKIDKQCHNLRLLSYPSIKRSLLDGEDQARAGAHSDYGTLTLLFQDMVGGLQVRNPNTGSYIAATPIPGTIVINVGDLLSRWSNDVLRSTLHRVVAPSHKVSDSEAITPQRQSIAFFSNPNFDAEISCLPNCGTEPKYPPVNTEDYIVGRLSMTYT</sequence>
<feature type="compositionally biased region" description="Low complexity" evidence="1">
    <location>
        <begin position="407"/>
        <end position="450"/>
    </location>
</feature>
<gene>
    <name evidence="4" type="ORF">AAF712_005355</name>
</gene>
<dbReference type="SUPFAM" id="SSF54695">
    <property type="entry name" value="POZ domain"/>
    <property type="match status" value="1"/>
</dbReference>
<dbReference type="EMBL" id="JBBXMP010000024">
    <property type="protein sequence ID" value="KAL0067640.1"/>
    <property type="molecule type" value="Genomic_DNA"/>
</dbReference>
<dbReference type="PANTHER" id="PTHR47990">
    <property type="entry name" value="2-OXOGLUTARATE (2OG) AND FE(II)-DEPENDENT OXYGENASE SUPERFAMILY PROTEIN-RELATED"/>
    <property type="match status" value="1"/>
</dbReference>
<dbReference type="InterPro" id="IPR005123">
    <property type="entry name" value="Oxoglu/Fe-dep_dioxygenase_dom"/>
</dbReference>
<feature type="compositionally biased region" description="Polar residues" evidence="1">
    <location>
        <begin position="233"/>
        <end position="244"/>
    </location>
</feature>
<protein>
    <recommendedName>
        <fullName evidence="6">Fe2OG dioxygenase domain-containing protein</fullName>
    </recommendedName>
</protein>
<evidence type="ECO:0000256" key="1">
    <source>
        <dbReference type="SAM" id="MobiDB-lite"/>
    </source>
</evidence>
<feature type="compositionally biased region" description="Polar residues" evidence="1">
    <location>
        <begin position="395"/>
        <end position="406"/>
    </location>
</feature>
<dbReference type="PROSITE" id="PS51471">
    <property type="entry name" value="FE2OG_OXY"/>
    <property type="match status" value="1"/>
</dbReference>
<dbReference type="SUPFAM" id="SSF51197">
    <property type="entry name" value="Clavaminate synthase-like"/>
    <property type="match status" value="1"/>
</dbReference>
<evidence type="ECO:0000313" key="5">
    <source>
        <dbReference type="Proteomes" id="UP001437256"/>
    </source>
</evidence>
<dbReference type="Pfam" id="PF00651">
    <property type="entry name" value="BTB"/>
    <property type="match status" value="1"/>
</dbReference>
<dbReference type="PRINTS" id="PR00682">
    <property type="entry name" value="IPNSYNTHASE"/>
</dbReference>